<dbReference type="PANTHER" id="PTHR33370:SF1">
    <property type="entry name" value="TRANSLATION INITIATION FACTOR IF-1, CHLOROPLASTIC"/>
    <property type="match status" value="1"/>
</dbReference>
<evidence type="ECO:0000256" key="3">
    <source>
        <dbReference type="ARBA" id="ARBA00022917"/>
    </source>
</evidence>
<comment type="caution">
    <text evidence="7">The sequence shown here is derived from an EMBL/GenBank/DDBJ whole genome shotgun (WGS) entry which is preliminary data.</text>
</comment>
<comment type="similarity">
    <text evidence="1">Belongs to the IF-1 family.</text>
</comment>
<reference evidence="7 8" key="1">
    <citation type="journal article" date="2016" name="Nat. Commun.">
        <title>Thousands of microbial genomes shed light on interconnected biogeochemical processes in an aquifer system.</title>
        <authorList>
            <person name="Anantharaman K."/>
            <person name="Brown C.T."/>
            <person name="Hug L.A."/>
            <person name="Sharon I."/>
            <person name="Castelle C.J."/>
            <person name="Probst A.J."/>
            <person name="Thomas B.C."/>
            <person name="Singh A."/>
            <person name="Wilkins M.J."/>
            <person name="Karaoz U."/>
            <person name="Brodie E.L."/>
            <person name="Williams K.H."/>
            <person name="Hubbard S.S."/>
            <person name="Banfield J.F."/>
        </authorList>
    </citation>
    <scope>NUCLEOTIDE SEQUENCE [LARGE SCALE GENOMIC DNA]</scope>
</reference>
<dbReference type="InterPro" id="IPR006196">
    <property type="entry name" value="RNA-binding_domain_S1_IF1"/>
</dbReference>
<keyword evidence="3 5" id="KW-0648">Protein biosynthesis</keyword>
<accession>A0A1F4ZA93</accession>
<gene>
    <name evidence="7" type="ORF">A2989_00665</name>
</gene>
<dbReference type="GO" id="GO:0005829">
    <property type="term" value="C:cytosol"/>
    <property type="evidence" value="ECO:0007669"/>
    <property type="project" value="TreeGrafter"/>
</dbReference>
<dbReference type="Pfam" id="PF01176">
    <property type="entry name" value="eIF-1a"/>
    <property type="match status" value="1"/>
</dbReference>
<feature type="domain" description="S1-like" evidence="6">
    <location>
        <begin position="1"/>
        <end position="72"/>
    </location>
</feature>
<dbReference type="Proteomes" id="UP000177080">
    <property type="component" value="Unassembled WGS sequence"/>
</dbReference>
<evidence type="ECO:0000259" key="6">
    <source>
        <dbReference type="PROSITE" id="PS50832"/>
    </source>
</evidence>
<dbReference type="STRING" id="1797259.A2989_00665"/>
<dbReference type="AlphaFoldDB" id="A0A1F4ZA93"/>
<protein>
    <recommendedName>
        <fullName evidence="4">Translation initiation factor IF-1</fullName>
    </recommendedName>
</protein>
<evidence type="ECO:0000256" key="5">
    <source>
        <dbReference type="PROSITE-ProRule" id="PRU00181"/>
    </source>
</evidence>
<dbReference type="EMBL" id="MEXN01000007">
    <property type="protein sequence ID" value="OGD03329.1"/>
    <property type="molecule type" value="Genomic_DNA"/>
</dbReference>
<dbReference type="InterPro" id="IPR012340">
    <property type="entry name" value="NA-bd_OB-fold"/>
</dbReference>
<dbReference type="InterPro" id="IPR004368">
    <property type="entry name" value="TIF_IF1"/>
</dbReference>
<evidence type="ECO:0000256" key="4">
    <source>
        <dbReference type="NCBIfam" id="TIGR00008"/>
    </source>
</evidence>
<dbReference type="SUPFAM" id="SSF50249">
    <property type="entry name" value="Nucleic acid-binding proteins"/>
    <property type="match status" value="1"/>
</dbReference>
<name>A0A1F4ZA93_9BACT</name>
<evidence type="ECO:0000256" key="2">
    <source>
        <dbReference type="ARBA" id="ARBA00022540"/>
    </source>
</evidence>
<dbReference type="NCBIfam" id="TIGR00008">
    <property type="entry name" value="infA"/>
    <property type="match status" value="1"/>
</dbReference>
<evidence type="ECO:0000313" key="7">
    <source>
        <dbReference type="EMBL" id="OGD03329.1"/>
    </source>
</evidence>
<evidence type="ECO:0000313" key="8">
    <source>
        <dbReference type="Proteomes" id="UP000177080"/>
    </source>
</evidence>
<dbReference type="GO" id="GO:0003743">
    <property type="term" value="F:translation initiation factor activity"/>
    <property type="evidence" value="ECO:0007669"/>
    <property type="project" value="UniProtKB-UniRule"/>
</dbReference>
<dbReference type="PANTHER" id="PTHR33370">
    <property type="entry name" value="TRANSLATION INITIATION FACTOR IF-1, CHLOROPLASTIC"/>
    <property type="match status" value="1"/>
</dbReference>
<keyword evidence="2 5" id="KW-0396">Initiation factor</keyword>
<organism evidence="7 8">
    <name type="scientific">Candidatus Amesbacteria bacterium RIFCSPLOWO2_01_FULL_48_25</name>
    <dbReference type="NCBI Taxonomy" id="1797259"/>
    <lineage>
        <taxon>Bacteria</taxon>
        <taxon>Candidatus Amesiibacteriota</taxon>
    </lineage>
</organism>
<dbReference type="PROSITE" id="PS50832">
    <property type="entry name" value="S1_IF1_TYPE"/>
    <property type="match status" value="1"/>
</dbReference>
<dbReference type="GO" id="GO:0043022">
    <property type="term" value="F:ribosome binding"/>
    <property type="evidence" value="ECO:0007669"/>
    <property type="project" value="TreeGrafter"/>
</dbReference>
<evidence type="ECO:0000256" key="1">
    <source>
        <dbReference type="ARBA" id="ARBA00010939"/>
    </source>
</evidence>
<sequence length="72" mass="8425">MNNSQVTFVEGVVAENLPNALFRIKTDDERMILCRLSGKMRTNYIRLLPGDRVRCETPIQDPNRGRIIFKFR</sequence>
<dbReference type="GO" id="GO:0003723">
    <property type="term" value="F:RNA binding"/>
    <property type="evidence" value="ECO:0007669"/>
    <property type="project" value="InterPro"/>
</dbReference>
<proteinExistence type="inferred from homology"/>
<dbReference type="Gene3D" id="2.40.50.140">
    <property type="entry name" value="Nucleic acid-binding proteins"/>
    <property type="match status" value="1"/>
</dbReference>